<dbReference type="CDD" id="cd03674">
    <property type="entry name" value="NUDIX_Hydrolase"/>
    <property type="match status" value="1"/>
</dbReference>
<keyword evidence="2" id="KW-0378">Hydrolase</keyword>
<dbReference type="Pfam" id="PF00293">
    <property type="entry name" value="NUDIX"/>
    <property type="match status" value="3"/>
</dbReference>
<protein>
    <submittedName>
        <fullName evidence="4">NUDIX domain-containing protein</fullName>
    </submittedName>
</protein>
<feature type="domain" description="Nudix hydrolase" evidence="3">
    <location>
        <begin position="189"/>
        <end position="322"/>
    </location>
</feature>
<reference evidence="4 5" key="1">
    <citation type="submission" date="2024-06" db="EMBL/GenBank/DDBJ databases">
        <title>The Natural Products Discovery Center: Release of the First 8490 Sequenced Strains for Exploring Actinobacteria Biosynthetic Diversity.</title>
        <authorList>
            <person name="Kalkreuter E."/>
            <person name="Kautsar S.A."/>
            <person name="Yang D."/>
            <person name="Bader C.D."/>
            <person name="Teijaro C.N."/>
            <person name="Fluegel L."/>
            <person name="Davis C.M."/>
            <person name="Simpson J.R."/>
            <person name="Lauterbach L."/>
            <person name="Steele A.D."/>
            <person name="Gui C."/>
            <person name="Meng S."/>
            <person name="Li G."/>
            <person name="Viehrig K."/>
            <person name="Ye F."/>
            <person name="Su P."/>
            <person name="Kiefer A.F."/>
            <person name="Nichols A."/>
            <person name="Cepeda A.J."/>
            <person name="Yan W."/>
            <person name="Fan B."/>
            <person name="Jiang Y."/>
            <person name="Adhikari A."/>
            <person name="Zheng C.-J."/>
            <person name="Schuster L."/>
            <person name="Cowan T.M."/>
            <person name="Smanski M.J."/>
            <person name="Chevrette M.G."/>
            <person name="De Carvalho L.P.S."/>
            <person name="Shen B."/>
        </authorList>
    </citation>
    <scope>NUCLEOTIDE SEQUENCE [LARGE SCALE GENOMIC DNA]</scope>
    <source>
        <strain evidence="4 5">NPDC048117</strain>
    </source>
</reference>
<dbReference type="InterPro" id="IPR000086">
    <property type="entry name" value="NUDIX_hydrolase_dom"/>
</dbReference>
<name>A0ABV3EIT6_9ACTN</name>
<accession>A0ABV3EIT6</accession>
<evidence type="ECO:0000256" key="2">
    <source>
        <dbReference type="ARBA" id="ARBA00022801"/>
    </source>
</evidence>
<evidence type="ECO:0000313" key="4">
    <source>
        <dbReference type="EMBL" id="MEU9576102.1"/>
    </source>
</evidence>
<dbReference type="SUPFAM" id="SSF55811">
    <property type="entry name" value="Nudix"/>
    <property type="match status" value="3"/>
</dbReference>
<dbReference type="EMBL" id="JBEZNA010000003">
    <property type="protein sequence ID" value="MEU9576102.1"/>
    <property type="molecule type" value="Genomic_DNA"/>
</dbReference>
<comment type="cofactor">
    <cofactor evidence="1">
        <name>Mg(2+)</name>
        <dbReference type="ChEBI" id="CHEBI:18420"/>
    </cofactor>
</comment>
<feature type="domain" description="Nudix hydrolase" evidence="3">
    <location>
        <begin position="344"/>
        <end position="478"/>
    </location>
</feature>
<dbReference type="PANTHER" id="PTHR43046:SF2">
    <property type="entry name" value="8-OXO-DGTP DIPHOSPHATASE-RELATED"/>
    <property type="match status" value="1"/>
</dbReference>
<gene>
    <name evidence="4" type="ORF">AB0D95_02210</name>
</gene>
<dbReference type="RefSeq" id="WP_359268135.1">
    <property type="nucleotide sequence ID" value="NZ_JBEZNA010000003.1"/>
</dbReference>
<comment type="caution">
    <text evidence="4">The sequence shown here is derived from an EMBL/GenBank/DDBJ whole genome shotgun (WGS) entry which is preliminary data.</text>
</comment>
<evidence type="ECO:0000313" key="5">
    <source>
        <dbReference type="Proteomes" id="UP001551584"/>
    </source>
</evidence>
<dbReference type="PANTHER" id="PTHR43046">
    <property type="entry name" value="GDP-MANNOSE MANNOSYL HYDROLASE"/>
    <property type="match status" value="1"/>
</dbReference>
<dbReference type="Gene3D" id="3.90.79.10">
    <property type="entry name" value="Nucleoside Triphosphate Pyrophosphohydrolase"/>
    <property type="match status" value="3"/>
</dbReference>
<feature type="domain" description="Nudix hydrolase" evidence="3">
    <location>
        <begin position="46"/>
        <end position="190"/>
    </location>
</feature>
<keyword evidence="5" id="KW-1185">Reference proteome</keyword>
<evidence type="ECO:0000256" key="1">
    <source>
        <dbReference type="ARBA" id="ARBA00001946"/>
    </source>
</evidence>
<evidence type="ECO:0000259" key="3">
    <source>
        <dbReference type="PROSITE" id="PS51462"/>
    </source>
</evidence>
<dbReference type="InterPro" id="IPR015797">
    <property type="entry name" value="NUDIX_hydrolase-like_dom_sf"/>
</dbReference>
<proteinExistence type="predicted"/>
<dbReference type="PROSITE" id="PS51462">
    <property type="entry name" value="NUDIX"/>
    <property type="match status" value="3"/>
</dbReference>
<organism evidence="4 5">
    <name type="scientific">Streptomyces chilikensis</name>
    <dbReference type="NCBI Taxonomy" id="1194079"/>
    <lineage>
        <taxon>Bacteria</taxon>
        <taxon>Bacillati</taxon>
        <taxon>Actinomycetota</taxon>
        <taxon>Actinomycetes</taxon>
        <taxon>Kitasatosporales</taxon>
        <taxon>Streptomycetaceae</taxon>
        <taxon>Streptomyces</taxon>
    </lineage>
</organism>
<dbReference type="Proteomes" id="UP001551584">
    <property type="component" value="Unassembled WGS sequence"/>
</dbReference>
<sequence>MTPGHIHLRETVEAYLTRHPAERDALAGLLAAPEQPEGATSRAVLPGHVTCSAAVVDRDLRVLHVVRRGSGSLLVPGGHAEPGDRTLLAAAVREVAEKTGIPPASLCLTQRFLDAPADISVHETAARPDEGEPAHHHYDFRYVFYLTQEPPPPVAPRDGEASGPRWLPLDEVASPSLRAKLHGAGLDGRPEPVNACVLIHDGAGRYLLHLRDHLPGIWQPGAFALLGGGRKPGDRSPRDTLLRELAEEVPGLRLEDLEPYAVEEATGVDGLHVPVQVFSGRWRGDPDRLPLREGVLLRWFTPDRLDRLRLSPGLRDLIHQHASLSVADERPPAAVPPWDPGGRTILNGVGVHLHLEDDDGRVLLGLRHPASLYAGNTWHFLAGRCEQESALACLVREAWEEARLVIDPADAELVHVVHVVDTPGGQPVLQLVFRAHRWKGVPEVREPDKCLAWKWWPRQELPDPIVPYAREAITGITQGRAYTELGWEEQA</sequence>